<gene>
    <name evidence="1" type="ORF">GCM10010383_79000</name>
</gene>
<accession>A0ABQ2XXI1</accession>
<organism evidence="1 2">
    <name type="scientific">Streptomyces lomondensis</name>
    <dbReference type="NCBI Taxonomy" id="68229"/>
    <lineage>
        <taxon>Bacteria</taxon>
        <taxon>Bacillati</taxon>
        <taxon>Actinomycetota</taxon>
        <taxon>Actinomycetes</taxon>
        <taxon>Kitasatosporales</taxon>
        <taxon>Streptomycetaceae</taxon>
        <taxon>Streptomyces</taxon>
    </lineage>
</organism>
<comment type="caution">
    <text evidence="1">The sequence shown here is derived from an EMBL/GenBank/DDBJ whole genome shotgun (WGS) entry which is preliminary data.</text>
</comment>
<dbReference type="EMBL" id="BMWC01000035">
    <property type="protein sequence ID" value="GGX37238.1"/>
    <property type="molecule type" value="Genomic_DNA"/>
</dbReference>
<keyword evidence="2" id="KW-1185">Reference proteome</keyword>
<sequence length="174" mass="18339">MIAAILVTAVSACSSAEELPNMVGSQLQVAQDRAQNAGFTNLSSEDATGQGRAQVWDRNWRVCSQDPEPGEADLDTLVVFSAVKEGESCPASTEGYLAMPGDEMPGYIGRNLMDAMDQMAALTGEVTAVDATGAGRSTDNENNWRVCATTPAAGEVIEDSVVFEAVPNEEKCTD</sequence>
<evidence type="ECO:0008006" key="3">
    <source>
        <dbReference type="Google" id="ProtNLM"/>
    </source>
</evidence>
<proteinExistence type="predicted"/>
<reference evidence="2" key="1">
    <citation type="journal article" date="2019" name="Int. J. Syst. Evol. Microbiol.">
        <title>The Global Catalogue of Microorganisms (GCM) 10K type strain sequencing project: providing services to taxonomists for standard genome sequencing and annotation.</title>
        <authorList>
            <consortium name="The Broad Institute Genomics Platform"/>
            <consortium name="The Broad Institute Genome Sequencing Center for Infectious Disease"/>
            <person name="Wu L."/>
            <person name="Ma J."/>
        </authorList>
    </citation>
    <scope>NUCLEOTIDE SEQUENCE [LARGE SCALE GENOMIC DNA]</scope>
    <source>
        <strain evidence="2">JCM 4866</strain>
    </source>
</reference>
<protein>
    <recommendedName>
        <fullName evidence="3">PASTA domain-containing protein</fullName>
    </recommendedName>
</protein>
<evidence type="ECO:0000313" key="2">
    <source>
        <dbReference type="Proteomes" id="UP000617743"/>
    </source>
</evidence>
<name>A0ABQ2XXI1_9ACTN</name>
<dbReference type="Proteomes" id="UP000617743">
    <property type="component" value="Unassembled WGS sequence"/>
</dbReference>
<dbReference type="Gene3D" id="3.30.10.20">
    <property type="match status" value="1"/>
</dbReference>
<evidence type="ECO:0000313" key="1">
    <source>
        <dbReference type="EMBL" id="GGX37238.1"/>
    </source>
</evidence>
<dbReference type="RefSeq" id="WP_190055142.1">
    <property type="nucleotide sequence ID" value="NZ_BMWC01000035.1"/>
</dbReference>